<dbReference type="InterPro" id="IPR016024">
    <property type="entry name" value="ARM-type_fold"/>
</dbReference>
<keyword evidence="1" id="KW-0653">Protein transport</keyword>
<dbReference type="GO" id="GO:0015031">
    <property type="term" value="P:protein transport"/>
    <property type="evidence" value="ECO:0007669"/>
    <property type="project" value="UniProtKB-KW"/>
</dbReference>
<proteinExistence type="inferred from homology"/>
<reference evidence="3 4" key="2">
    <citation type="submission" date="2018-11" db="EMBL/GenBank/DDBJ databases">
        <authorList>
            <consortium name="Pathogen Informatics"/>
        </authorList>
    </citation>
    <scope>NUCLEOTIDE SEQUENCE [LARGE SCALE GENOMIC DNA]</scope>
</reference>
<comment type="subcellular location">
    <subcellularLocation>
        <location evidence="1">Nucleus</location>
        <location evidence="1">Nucleolus</location>
    </subcellularLocation>
</comment>
<keyword evidence="1" id="KW-0813">Transport</keyword>
<keyword evidence="1" id="KW-0539">Nucleus</keyword>
<dbReference type="AlphaFoldDB" id="A0A183H4Z4"/>
<evidence type="ECO:0000313" key="3">
    <source>
        <dbReference type="EMBL" id="VDO33389.1"/>
    </source>
</evidence>
<evidence type="ECO:0000313" key="4">
    <source>
        <dbReference type="Proteomes" id="UP000267606"/>
    </source>
</evidence>
<gene>
    <name evidence="3" type="ORF">OFLC_LOCUS2555</name>
</gene>
<comment type="function">
    <text evidence="1">Required for 60S pre-ribosomal subunits export to the cytoplasm.</text>
</comment>
<dbReference type="Proteomes" id="UP000267606">
    <property type="component" value="Unassembled WGS sequence"/>
</dbReference>
<keyword evidence="1" id="KW-0690">Ribosome biogenesis</keyword>
<accession>A0A183H4Z4</accession>
<dbReference type="EMBL" id="UZAJ01001491">
    <property type="protein sequence ID" value="VDO33389.1"/>
    <property type="molecule type" value="Genomic_DNA"/>
</dbReference>
<dbReference type="PANTHER" id="PTHR12730">
    <property type="entry name" value="HSDA/SDA1-RELATED"/>
    <property type="match status" value="1"/>
</dbReference>
<dbReference type="Pfam" id="PF08158">
    <property type="entry name" value="SDA1_HEAT"/>
    <property type="match status" value="1"/>
</dbReference>
<evidence type="ECO:0000256" key="1">
    <source>
        <dbReference type="RuleBase" id="RU365057"/>
    </source>
</evidence>
<keyword evidence="4" id="KW-1185">Reference proteome</keyword>
<dbReference type="PANTHER" id="PTHR12730:SF0">
    <property type="entry name" value="PROTEIN SDA1 HOMOLOG"/>
    <property type="match status" value="1"/>
</dbReference>
<evidence type="ECO:0000313" key="5">
    <source>
        <dbReference type="WBParaSite" id="OFLC_0000255301-mRNA-1"/>
    </source>
</evidence>
<dbReference type="WBParaSite" id="OFLC_0000255301-mRNA-1">
    <property type="protein sequence ID" value="OFLC_0000255301-mRNA-1"/>
    <property type="gene ID" value="OFLC_0000255301"/>
</dbReference>
<dbReference type="SUPFAM" id="SSF48371">
    <property type="entry name" value="ARM repeat"/>
    <property type="match status" value="1"/>
</dbReference>
<feature type="domain" description="SDA1 N-terminal" evidence="2">
    <location>
        <begin position="61"/>
        <end position="133"/>
    </location>
</feature>
<dbReference type="InterPro" id="IPR012977">
    <property type="entry name" value="SDA1_N"/>
</dbReference>
<evidence type="ECO:0000259" key="2">
    <source>
        <dbReference type="Pfam" id="PF08158"/>
    </source>
</evidence>
<comment type="similarity">
    <text evidence="1">Belongs to the SDA1 family.</text>
</comment>
<organism evidence="5">
    <name type="scientific">Onchocerca flexuosa</name>
    <dbReference type="NCBI Taxonomy" id="387005"/>
    <lineage>
        <taxon>Eukaryota</taxon>
        <taxon>Metazoa</taxon>
        <taxon>Ecdysozoa</taxon>
        <taxon>Nematoda</taxon>
        <taxon>Chromadorea</taxon>
        <taxon>Rhabditida</taxon>
        <taxon>Spirurina</taxon>
        <taxon>Spiruromorpha</taxon>
        <taxon>Filarioidea</taxon>
        <taxon>Onchocercidae</taxon>
        <taxon>Onchocerca</taxon>
    </lineage>
</organism>
<reference evidence="5" key="1">
    <citation type="submission" date="2016-06" db="UniProtKB">
        <authorList>
            <consortium name="WormBaseParasite"/>
        </authorList>
    </citation>
    <scope>IDENTIFICATION</scope>
</reference>
<protein>
    <recommendedName>
        <fullName evidence="1">Protein SDA1</fullName>
    </recommendedName>
</protein>
<sequence length="186" mass="21382">MASHLETNLGLLQELINKDPESYKEEFLGEYKFYIKTIQLMKLQPSLNHADLQSLLELINFLAATSSHYPKEGKEYAANIMEILNSRLTGLDPQIRVAFCKALITLRNRRIIDSLAVIDLFFTLILCEDKNLSEKRGIFILFFDYLTFDIFPVLIDGFRKGFLRDAKTANALAECCLHKISRIQVC</sequence>
<dbReference type="STRING" id="387005.A0A183H4Z4"/>
<dbReference type="GO" id="GO:0005730">
    <property type="term" value="C:nucleolus"/>
    <property type="evidence" value="ECO:0007669"/>
    <property type="project" value="UniProtKB-SubCell"/>
</dbReference>
<dbReference type="InterPro" id="IPR027312">
    <property type="entry name" value="Sda1"/>
</dbReference>
<dbReference type="GO" id="GO:0042273">
    <property type="term" value="P:ribosomal large subunit biogenesis"/>
    <property type="evidence" value="ECO:0007669"/>
    <property type="project" value="UniProtKB-UniRule"/>
</dbReference>
<dbReference type="GO" id="GO:0000055">
    <property type="term" value="P:ribosomal large subunit export from nucleus"/>
    <property type="evidence" value="ECO:0007669"/>
    <property type="project" value="UniProtKB-UniRule"/>
</dbReference>
<name>A0A183H4Z4_9BILA</name>